<dbReference type="GO" id="GO:0016020">
    <property type="term" value="C:membrane"/>
    <property type="evidence" value="ECO:0007669"/>
    <property type="project" value="UniProtKB-SubCell"/>
</dbReference>
<evidence type="ECO:0000256" key="3">
    <source>
        <dbReference type="ARBA" id="ARBA00022692"/>
    </source>
</evidence>
<evidence type="ECO:0000256" key="2">
    <source>
        <dbReference type="ARBA" id="ARBA00022475"/>
    </source>
</evidence>
<comment type="pathway">
    <text evidence="11">Porphyrin-containing compound metabolism.</text>
</comment>
<keyword evidence="10" id="KW-1015">Disulfide bond</keyword>
<feature type="transmembrane region" description="Helical" evidence="12">
    <location>
        <begin position="222"/>
        <end position="239"/>
    </location>
</feature>
<evidence type="ECO:0000256" key="5">
    <source>
        <dbReference type="ARBA" id="ARBA00022989"/>
    </source>
</evidence>
<feature type="transmembrane region" description="Helical" evidence="12">
    <location>
        <begin position="274"/>
        <end position="296"/>
    </location>
</feature>
<dbReference type="EMBL" id="CAEZXL010000064">
    <property type="protein sequence ID" value="CAB4685054.1"/>
    <property type="molecule type" value="Genomic_DNA"/>
</dbReference>
<evidence type="ECO:0000256" key="4">
    <source>
        <dbReference type="ARBA" id="ARBA00022723"/>
    </source>
</evidence>
<gene>
    <name evidence="13" type="ORF">UFOPK2373_00484</name>
</gene>
<protein>
    <submittedName>
        <fullName evidence="13">Unannotated protein</fullName>
    </submittedName>
</protein>
<keyword evidence="5 12" id="KW-1133">Transmembrane helix</keyword>
<keyword evidence="4" id="KW-0479">Metal-binding</keyword>
<feature type="transmembrane region" description="Helical" evidence="12">
    <location>
        <begin position="138"/>
        <end position="159"/>
    </location>
</feature>
<dbReference type="Pfam" id="PF02628">
    <property type="entry name" value="COX15-CtaA"/>
    <property type="match status" value="1"/>
</dbReference>
<dbReference type="PANTHER" id="PTHR35457:SF1">
    <property type="entry name" value="HEME A SYNTHASE"/>
    <property type="match status" value="1"/>
</dbReference>
<evidence type="ECO:0000256" key="1">
    <source>
        <dbReference type="ARBA" id="ARBA00004141"/>
    </source>
</evidence>
<keyword evidence="2" id="KW-1003">Cell membrane</keyword>
<feature type="transmembrane region" description="Helical" evidence="12">
    <location>
        <begin position="108"/>
        <end position="132"/>
    </location>
</feature>
<comment type="subcellular location">
    <subcellularLocation>
        <location evidence="1">Membrane</location>
        <topology evidence="1">Multi-pass membrane protein</topology>
    </subcellularLocation>
</comment>
<keyword evidence="9 12" id="KW-0472">Membrane</keyword>
<accession>A0A6J6NK16</accession>
<name>A0A6J6NK16_9ZZZZ</name>
<evidence type="ECO:0000256" key="11">
    <source>
        <dbReference type="ARBA" id="ARBA00023444"/>
    </source>
</evidence>
<dbReference type="InterPro" id="IPR003780">
    <property type="entry name" value="COX15/CtaA_fam"/>
</dbReference>
<dbReference type="InterPro" id="IPR050450">
    <property type="entry name" value="COX15/CtaA_HemeA_synthase"/>
</dbReference>
<feature type="transmembrane region" description="Helical" evidence="12">
    <location>
        <begin position="246"/>
        <end position="268"/>
    </location>
</feature>
<evidence type="ECO:0000256" key="8">
    <source>
        <dbReference type="ARBA" id="ARBA00023133"/>
    </source>
</evidence>
<dbReference type="PANTHER" id="PTHR35457">
    <property type="entry name" value="HEME A SYNTHASE"/>
    <property type="match status" value="1"/>
</dbReference>
<evidence type="ECO:0000256" key="12">
    <source>
        <dbReference type="SAM" id="Phobius"/>
    </source>
</evidence>
<proteinExistence type="predicted"/>
<evidence type="ECO:0000256" key="7">
    <source>
        <dbReference type="ARBA" id="ARBA00023004"/>
    </source>
</evidence>
<organism evidence="13">
    <name type="scientific">freshwater metagenome</name>
    <dbReference type="NCBI Taxonomy" id="449393"/>
    <lineage>
        <taxon>unclassified sequences</taxon>
        <taxon>metagenomes</taxon>
        <taxon>ecological metagenomes</taxon>
    </lineage>
</organism>
<dbReference type="GO" id="GO:0016491">
    <property type="term" value="F:oxidoreductase activity"/>
    <property type="evidence" value="ECO:0007669"/>
    <property type="project" value="UniProtKB-KW"/>
</dbReference>
<keyword evidence="7" id="KW-0408">Iron</keyword>
<evidence type="ECO:0000256" key="6">
    <source>
        <dbReference type="ARBA" id="ARBA00023002"/>
    </source>
</evidence>
<dbReference type="GO" id="GO:0046872">
    <property type="term" value="F:metal ion binding"/>
    <property type="evidence" value="ECO:0007669"/>
    <property type="project" value="UniProtKB-KW"/>
</dbReference>
<evidence type="ECO:0000256" key="10">
    <source>
        <dbReference type="ARBA" id="ARBA00023157"/>
    </source>
</evidence>
<keyword evidence="3 12" id="KW-0812">Transmembrane</keyword>
<feature type="transmembrane region" description="Helical" evidence="12">
    <location>
        <begin position="25"/>
        <end position="44"/>
    </location>
</feature>
<dbReference type="GO" id="GO:0006784">
    <property type="term" value="P:heme A biosynthetic process"/>
    <property type="evidence" value="ECO:0007669"/>
    <property type="project" value="InterPro"/>
</dbReference>
<keyword evidence="8" id="KW-0350">Heme biosynthesis</keyword>
<evidence type="ECO:0000313" key="13">
    <source>
        <dbReference type="EMBL" id="CAB4685054.1"/>
    </source>
</evidence>
<evidence type="ECO:0000256" key="9">
    <source>
        <dbReference type="ARBA" id="ARBA00023136"/>
    </source>
</evidence>
<reference evidence="13" key="1">
    <citation type="submission" date="2020-05" db="EMBL/GenBank/DDBJ databases">
        <authorList>
            <person name="Chiriac C."/>
            <person name="Salcher M."/>
            <person name="Ghai R."/>
            <person name="Kavagutti S V."/>
        </authorList>
    </citation>
    <scope>NUCLEOTIDE SEQUENCE</scope>
</reference>
<feature type="transmembrane region" description="Helical" evidence="12">
    <location>
        <begin position="82"/>
        <end position="101"/>
    </location>
</feature>
<keyword evidence="6" id="KW-0560">Oxidoreductase</keyword>
<sequence length="301" mass="32318">MRNPRNDPKGPILIDFLFGRARVKLYSWASLVSQILIVVTGGAVRLTGSGLGCPTWPECEPGSITNVPELGIHGVIEFANRLLTFVLLLIALFTFITVLRLKKNERPGFFWTSLVLGLGIVAQAVIGGITVLTGLNSWIVGAHFIVSGALIAVATVLVWHARNRPFVGVTKAFKAQLRLTYFVGILTVVIGVIVTGSGPHAGDADTPRNGLNSDLLVHVHSYPAYALLALVLLQIVYLVRVKQKLVSTLVLLAAIAAQALVGLVQSWYGLPIALVALHMLGASVLLSLLTNQLLVFRVSKK</sequence>
<feature type="transmembrane region" description="Helical" evidence="12">
    <location>
        <begin position="179"/>
        <end position="202"/>
    </location>
</feature>
<dbReference type="AlphaFoldDB" id="A0A6J6NK16"/>